<dbReference type="InterPro" id="IPR015424">
    <property type="entry name" value="PyrdxlP-dep_Trfase"/>
</dbReference>
<dbReference type="PANTHER" id="PTHR30244:SF34">
    <property type="entry name" value="DTDP-4-AMINO-4,6-DIDEOXYGALACTOSE TRANSAMINASE"/>
    <property type="match status" value="1"/>
</dbReference>
<evidence type="ECO:0000313" key="5">
    <source>
        <dbReference type="EMBL" id="EFI49827.1"/>
    </source>
</evidence>
<evidence type="ECO:0000256" key="1">
    <source>
        <dbReference type="ARBA" id="ARBA00037999"/>
    </source>
</evidence>
<protein>
    <submittedName>
        <fullName evidence="5">General glycosylation pathway protein</fullName>
    </submittedName>
</protein>
<dbReference type="Pfam" id="PF01041">
    <property type="entry name" value="DegT_DnrJ_EryC1"/>
    <property type="match status" value="2"/>
</dbReference>
<evidence type="ECO:0000313" key="6">
    <source>
        <dbReference type="Proteomes" id="UP000003805"/>
    </source>
</evidence>
<organism evidence="5 6">
    <name type="scientific">Segatella oris C735</name>
    <dbReference type="NCBI Taxonomy" id="563008"/>
    <lineage>
        <taxon>Bacteria</taxon>
        <taxon>Pseudomonadati</taxon>
        <taxon>Bacteroidota</taxon>
        <taxon>Bacteroidia</taxon>
        <taxon>Bacteroidales</taxon>
        <taxon>Prevotellaceae</taxon>
        <taxon>Segatella</taxon>
    </lineage>
</organism>
<dbReference type="Gene3D" id="3.90.1150.10">
    <property type="entry name" value="Aspartate Aminotransferase, domain 1"/>
    <property type="match status" value="1"/>
</dbReference>
<gene>
    <name evidence="5" type="ORF">HMPREF0665_00555</name>
</gene>
<accession>D7NA70</accession>
<dbReference type="PANTHER" id="PTHR30244">
    <property type="entry name" value="TRANSAMINASE"/>
    <property type="match status" value="1"/>
</dbReference>
<dbReference type="AlphaFoldDB" id="D7NA70"/>
<evidence type="ECO:0000256" key="4">
    <source>
        <dbReference type="RuleBase" id="RU004508"/>
    </source>
</evidence>
<dbReference type="GO" id="GO:0000271">
    <property type="term" value="P:polysaccharide biosynthetic process"/>
    <property type="evidence" value="ECO:0007669"/>
    <property type="project" value="TreeGrafter"/>
</dbReference>
<comment type="similarity">
    <text evidence="1 4">Belongs to the DegT/DnrJ/EryC1 family.</text>
</comment>
<dbReference type="Gene3D" id="3.40.640.10">
    <property type="entry name" value="Type I PLP-dependent aspartate aminotransferase-like (Major domain)"/>
    <property type="match status" value="1"/>
</dbReference>
<evidence type="ECO:0000256" key="2">
    <source>
        <dbReference type="PIRSR" id="PIRSR000390-1"/>
    </source>
</evidence>
<dbReference type="InterPro" id="IPR015422">
    <property type="entry name" value="PyrdxlP-dep_Trfase_small"/>
</dbReference>
<keyword evidence="6" id="KW-1185">Reference proteome</keyword>
<dbReference type="InterPro" id="IPR000653">
    <property type="entry name" value="DegT/StrS_aminotransferase"/>
</dbReference>
<dbReference type="HOGENOM" id="CLU_033332_2_1_10"/>
<dbReference type="PIRSF" id="PIRSF000390">
    <property type="entry name" value="PLP_StrS"/>
    <property type="match status" value="1"/>
</dbReference>
<dbReference type="Proteomes" id="UP000003805">
    <property type="component" value="Miscellaneous, Scaffold supercont1.1"/>
</dbReference>
<dbReference type="EMBL" id="GL349564">
    <property type="protein sequence ID" value="EFI49827.1"/>
    <property type="molecule type" value="Genomic_DNA"/>
</dbReference>
<dbReference type="GO" id="GO:0008483">
    <property type="term" value="F:transaminase activity"/>
    <property type="evidence" value="ECO:0007669"/>
    <property type="project" value="TreeGrafter"/>
</dbReference>
<name>D7NA70_9BACT</name>
<reference evidence="5" key="1">
    <citation type="submission" date="2010-02" db="EMBL/GenBank/DDBJ databases">
        <title>The Genome Sequence of Prevotella oris strain C735.</title>
        <authorList>
            <consortium name="The Broad Institute Genome Sequencing Platform"/>
            <person name="Ward D."/>
            <person name="Feldgarden M."/>
            <person name="Earl A."/>
            <person name="Young S.K."/>
            <person name="Zeng Q."/>
            <person name="Koehrsen M."/>
            <person name="Alvarado L."/>
            <person name="Berlin A."/>
            <person name="Bochicchio J."/>
            <person name="Borenstein D."/>
            <person name="Chapman S.B."/>
            <person name="Chen Z."/>
            <person name="Engels R."/>
            <person name="Freedman E."/>
            <person name="Gellesch M."/>
            <person name="Goldberg J."/>
            <person name="Griggs A."/>
            <person name="Gujja S."/>
            <person name="Heilman E."/>
            <person name="Heiman D."/>
            <person name="Hepburn T."/>
            <person name="Howarth C."/>
            <person name="Jen D."/>
            <person name="Larson L."/>
            <person name="Mehta T."/>
            <person name="Park D."/>
            <person name="Pearson M."/>
            <person name="Roberts A."/>
            <person name="Saif S."/>
            <person name="Shea T."/>
            <person name="Shenoy N."/>
            <person name="Sisk P."/>
            <person name="Stolte C."/>
            <person name="Sykes S."/>
            <person name="Thomson T."/>
            <person name="Walk T."/>
            <person name="White J."/>
            <person name="Yandava C."/>
            <person name="Sibley C.D."/>
            <person name="Field T.R."/>
            <person name="Grinwis M."/>
            <person name="Eshaghurshan C.S."/>
            <person name="Surette M.G."/>
            <person name="Haas B."/>
            <person name="Nusbaum C."/>
            <person name="Birren B."/>
        </authorList>
    </citation>
    <scope>NUCLEOTIDE SEQUENCE [LARGE SCALE GENOMIC DNA]</scope>
    <source>
        <strain evidence="5">C735</strain>
    </source>
</reference>
<dbReference type="InterPro" id="IPR015421">
    <property type="entry name" value="PyrdxlP-dep_Trfase_major"/>
</dbReference>
<dbReference type="CDD" id="cd00616">
    <property type="entry name" value="AHBA_syn"/>
    <property type="match status" value="1"/>
</dbReference>
<dbReference type="GO" id="GO:0030170">
    <property type="term" value="F:pyridoxal phosphate binding"/>
    <property type="evidence" value="ECO:0007669"/>
    <property type="project" value="TreeGrafter"/>
</dbReference>
<dbReference type="RefSeq" id="WP_004376701.1">
    <property type="nucleotide sequence ID" value="NZ_GL349564.1"/>
</dbReference>
<dbReference type="eggNOG" id="COG0399">
    <property type="taxonomic scope" value="Bacteria"/>
</dbReference>
<evidence type="ECO:0000256" key="3">
    <source>
        <dbReference type="PIRSR" id="PIRSR000390-2"/>
    </source>
</evidence>
<sequence length="422" mass="46983">MINIVKYMTQKRIFLCLAHMSGQEMKFIQEAFDTNWVVPLGPNVNGFEKDLESFMGQQKRIVALSSGTAAVHLALIACGVKAGDEVIVQTFTFCASSHPITYLGAKPVFVDSESDTWNMSPELLEEAIKDRIAKTGRKPKAIVPVYLYGMPAKIDEILSVAERYDIPVVEDAAEGFGSRYDRQMVGTFGRYGVLSFNGNKMITTSGGGALVCPDGESYNRVMYFATQARESYPYYQHTEIGYNYRMSNICAGIGRGQMTVIDEHIRHHQHIAQLYREAFKEVEGIDFHDNPDERTDSNFWLNTITIAPDLKVKGQENAYKTIVKGAVGGAAGVVHQVSTAHTDCEPNVNVEAMRLYLDRAGIESRPLWKPMHRQPVYQDAPAYLNGVSEELFHCGLCLPSGPMVTDEDVARIIHTIKDSVCC</sequence>
<proteinExistence type="inferred from homology"/>
<feature type="active site" description="Proton acceptor" evidence="2">
    <location>
        <position position="200"/>
    </location>
</feature>
<dbReference type="SUPFAM" id="SSF53383">
    <property type="entry name" value="PLP-dependent transferases"/>
    <property type="match status" value="1"/>
</dbReference>
<keyword evidence="3 4" id="KW-0663">Pyridoxal phosphate</keyword>
<feature type="modified residue" description="N6-(pyridoxal phosphate)lysine" evidence="3">
    <location>
        <position position="200"/>
    </location>
</feature>